<keyword evidence="1" id="KW-0175">Coiled coil</keyword>
<sequence>MMTQATAAEWIEAIAGKASLPVAVVQEALDRHAVEPQSTLPRRKSLRVRSVTLEGVKEGTAADGPFDQTFTFGPGLWAIVSDENFRGKSTLLNMIQGGIRGDIHERVKPDVWRWLSKAEIVFEANGIGHRVLVTKEAGDPDKDAAATFAREQEGGWFVLYEGTVGKPLERAVEDAMLAEFGFARFHAHNKKDGSHTHGWQVIASALFVNGPGEAVFGELLVDAIPLRLLQMFMGLPWVSTYTAASTALKRLRTTKAERLSPSKGLKDRLQARLGTVEDALAAARGRVRPGPDRGVLRARMLEMDGRLLALRERVEATRRETFRLERQLQGATTVLLDTRRALQQLKDDRAAGVVLRTLRPVCCPSCDTGIDHDRHARATDGSTCALCGTRQTPAEDEDGLRLEELQRDADDVAANVAELRAQATEAQASQRGAEAELSRAIASSRALEAALRTEGSADLELEIRGLEAQREQLLALIAAEEEEAEDEAADAAGAHDEAVLKAAEEVTKDLYDGLAREILADVSKEITQLSRSFGVQNIESMDWGTGGAMRIVQGRAQTSFGKLSPGENLRVRIAAALAVIEVARQRMYGRHPGLLVLDSPGAQEMAPADFAALLSRVHGAIESAGDIQIIVGARAEPALLDVVPCDHVTHAQGERFLF</sequence>
<gene>
    <name evidence="2" type="ORF">EU555_17250</name>
</gene>
<proteinExistence type="predicted"/>
<comment type="caution">
    <text evidence="2">The sequence shown here is derived from an EMBL/GenBank/DDBJ whole genome shotgun (WGS) entry which is preliminary data.</text>
</comment>
<protein>
    <recommendedName>
        <fullName evidence="4">Large ATP-binding protein</fullName>
    </recommendedName>
</protein>
<dbReference type="Gene3D" id="3.40.50.300">
    <property type="entry name" value="P-loop containing nucleotide triphosphate hydrolases"/>
    <property type="match status" value="1"/>
</dbReference>
<evidence type="ECO:0000313" key="2">
    <source>
        <dbReference type="EMBL" id="TGD97916.1"/>
    </source>
</evidence>
<dbReference type="InterPro" id="IPR027417">
    <property type="entry name" value="P-loop_NTPase"/>
</dbReference>
<feature type="coiled-coil region" evidence="1">
    <location>
        <begin position="402"/>
        <end position="490"/>
    </location>
</feature>
<dbReference type="Proteomes" id="UP000297535">
    <property type="component" value="Unassembled WGS sequence"/>
</dbReference>
<dbReference type="RefSeq" id="WP_135416220.1">
    <property type="nucleotide sequence ID" value="NZ_SRLB01000012.1"/>
</dbReference>
<dbReference type="AlphaFoldDB" id="A0A4Z0NMP2"/>
<dbReference type="EMBL" id="SRLB01000012">
    <property type="protein sequence ID" value="TGD97916.1"/>
    <property type="molecule type" value="Genomic_DNA"/>
</dbReference>
<feature type="coiled-coil region" evidence="1">
    <location>
        <begin position="266"/>
        <end position="327"/>
    </location>
</feature>
<evidence type="ECO:0000256" key="1">
    <source>
        <dbReference type="SAM" id="Coils"/>
    </source>
</evidence>
<accession>A0A4Z0NMP2</accession>
<dbReference type="SUPFAM" id="SSF52540">
    <property type="entry name" value="P-loop containing nucleoside triphosphate hydrolases"/>
    <property type="match status" value="1"/>
</dbReference>
<name>A0A4Z0NMP2_9HYPH</name>
<reference evidence="2 3" key="1">
    <citation type="submission" date="2019-04" db="EMBL/GenBank/DDBJ databases">
        <authorList>
            <person name="Feng G."/>
            <person name="Zhu H."/>
        </authorList>
    </citation>
    <scope>NUCLEOTIDE SEQUENCE [LARGE SCALE GENOMIC DNA]</scope>
    <source>
        <strain evidence="2 3">6HR-1</strain>
    </source>
</reference>
<evidence type="ECO:0008006" key="4">
    <source>
        <dbReference type="Google" id="ProtNLM"/>
    </source>
</evidence>
<organism evidence="2 3">
    <name type="scientific">Methylobacterium nonmethylotrophicum</name>
    <dbReference type="NCBI Taxonomy" id="1141884"/>
    <lineage>
        <taxon>Bacteria</taxon>
        <taxon>Pseudomonadati</taxon>
        <taxon>Pseudomonadota</taxon>
        <taxon>Alphaproteobacteria</taxon>
        <taxon>Hyphomicrobiales</taxon>
        <taxon>Methylobacteriaceae</taxon>
        <taxon>Methylobacterium</taxon>
    </lineage>
</organism>
<evidence type="ECO:0000313" key="3">
    <source>
        <dbReference type="Proteomes" id="UP000297535"/>
    </source>
</evidence>
<dbReference type="OrthoDB" id="4773646at2"/>
<keyword evidence="3" id="KW-1185">Reference proteome</keyword>